<comment type="caution">
    <text evidence="7">The sequence shown here is derived from an EMBL/GenBank/DDBJ whole genome shotgun (WGS) entry which is preliminary data.</text>
</comment>
<dbReference type="InterPro" id="IPR014776">
    <property type="entry name" value="4pyrrole_Mease_sub2"/>
</dbReference>
<evidence type="ECO:0000259" key="6">
    <source>
        <dbReference type="Pfam" id="PF00590"/>
    </source>
</evidence>
<evidence type="ECO:0000313" key="8">
    <source>
        <dbReference type="Proteomes" id="UP001597357"/>
    </source>
</evidence>
<keyword evidence="1" id="KW-0963">Cytoplasm</keyword>
<feature type="domain" description="Tetrapyrrole methylase" evidence="6">
    <location>
        <begin position="8"/>
        <end position="217"/>
    </location>
</feature>
<dbReference type="GO" id="GO:0008168">
    <property type="term" value="F:methyltransferase activity"/>
    <property type="evidence" value="ECO:0007669"/>
    <property type="project" value="UniProtKB-KW"/>
</dbReference>
<dbReference type="Gene3D" id="3.30.950.10">
    <property type="entry name" value="Methyltransferase, Cobalt-precorrin-4 Transmethylase, Domain 2"/>
    <property type="match status" value="1"/>
</dbReference>
<dbReference type="InterPro" id="IPR000878">
    <property type="entry name" value="4pyrrol_Mease"/>
</dbReference>
<dbReference type="InterPro" id="IPR008189">
    <property type="entry name" value="rRNA_ssu_MeTfrase_I"/>
</dbReference>
<dbReference type="Pfam" id="PF00590">
    <property type="entry name" value="TP_methylase"/>
    <property type="match status" value="1"/>
</dbReference>
<dbReference type="CDD" id="cd11649">
    <property type="entry name" value="RsmI_like"/>
    <property type="match status" value="1"/>
</dbReference>
<organism evidence="7 8">
    <name type="scientific">Mesonia sediminis</name>
    <dbReference type="NCBI Taxonomy" id="1703946"/>
    <lineage>
        <taxon>Bacteria</taxon>
        <taxon>Pseudomonadati</taxon>
        <taxon>Bacteroidota</taxon>
        <taxon>Flavobacteriia</taxon>
        <taxon>Flavobacteriales</taxon>
        <taxon>Flavobacteriaceae</taxon>
        <taxon>Mesonia</taxon>
    </lineage>
</organism>
<dbReference type="InterPro" id="IPR014777">
    <property type="entry name" value="4pyrrole_Mease_sub1"/>
</dbReference>
<proteinExistence type="predicted"/>
<evidence type="ECO:0000256" key="4">
    <source>
        <dbReference type="ARBA" id="ARBA00022679"/>
    </source>
</evidence>
<dbReference type="GO" id="GO:0032259">
    <property type="term" value="P:methylation"/>
    <property type="evidence" value="ECO:0007669"/>
    <property type="project" value="UniProtKB-KW"/>
</dbReference>
<keyword evidence="5" id="KW-0949">S-adenosyl-L-methionine</keyword>
<reference evidence="8" key="1">
    <citation type="journal article" date="2019" name="Int. J. Syst. Evol. Microbiol.">
        <title>The Global Catalogue of Microorganisms (GCM) 10K type strain sequencing project: providing services to taxonomists for standard genome sequencing and annotation.</title>
        <authorList>
            <consortium name="The Broad Institute Genomics Platform"/>
            <consortium name="The Broad Institute Genome Sequencing Center for Infectious Disease"/>
            <person name="Wu L."/>
            <person name="Ma J."/>
        </authorList>
    </citation>
    <scope>NUCLEOTIDE SEQUENCE [LARGE SCALE GENOMIC DNA]</scope>
    <source>
        <strain evidence="8">KCTC 42255</strain>
    </source>
</reference>
<dbReference type="Gene3D" id="3.40.1010.10">
    <property type="entry name" value="Cobalt-precorrin-4 Transmethylase, Domain 1"/>
    <property type="match status" value="1"/>
</dbReference>
<dbReference type="RefSeq" id="WP_379044919.1">
    <property type="nucleotide sequence ID" value="NZ_JBHULZ010000023.1"/>
</dbReference>
<evidence type="ECO:0000313" key="7">
    <source>
        <dbReference type="EMBL" id="MFD2697305.1"/>
    </source>
</evidence>
<keyword evidence="8" id="KW-1185">Reference proteome</keyword>
<evidence type="ECO:0000256" key="2">
    <source>
        <dbReference type="ARBA" id="ARBA00022552"/>
    </source>
</evidence>
<protein>
    <submittedName>
        <fullName evidence="7">SAM-dependent methyltransferase</fullName>
    </submittedName>
</protein>
<evidence type="ECO:0000256" key="3">
    <source>
        <dbReference type="ARBA" id="ARBA00022603"/>
    </source>
</evidence>
<accession>A0ABW5SD53</accession>
<dbReference type="Proteomes" id="UP001597357">
    <property type="component" value="Unassembled WGS sequence"/>
</dbReference>
<evidence type="ECO:0000256" key="5">
    <source>
        <dbReference type="ARBA" id="ARBA00022691"/>
    </source>
</evidence>
<evidence type="ECO:0000256" key="1">
    <source>
        <dbReference type="ARBA" id="ARBA00022490"/>
    </source>
</evidence>
<gene>
    <name evidence="7" type="ORF">ACFSQ0_04815</name>
</gene>
<dbReference type="PANTHER" id="PTHR46111:SF2">
    <property type="entry name" value="SAM-DEPENDENT METHYLTRANSFERASE"/>
    <property type="match status" value="1"/>
</dbReference>
<dbReference type="InterPro" id="IPR035996">
    <property type="entry name" value="4pyrrol_Methylase_sf"/>
</dbReference>
<dbReference type="EMBL" id="JBHULZ010000023">
    <property type="protein sequence ID" value="MFD2697305.1"/>
    <property type="molecule type" value="Genomic_DNA"/>
</dbReference>
<dbReference type="SUPFAM" id="SSF53790">
    <property type="entry name" value="Tetrapyrrole methylase"/>
    <property type="match status" value="1"/>
</dbReference>
<dbReference type="PIRSF" id="PIRSF005917">
    <property type="entry name" value="MTase_YraL"/>
    <property type="match status" value="1"/>
</dbReference>
<keyword evidence="4" id="KW-0808">Transferase</keyword>
<keyword evidence="3 7" id="KW-0489">Methyltransferase</keyword>
<sequence length="241" mass="26899">MTKSAAALYLIPTGLGNDDLINVLSPQVIEHVNKITHFIAENEKTARRFIKQVAPNKSQVKLNFKVLNKFTDPLDIPYFLEACLSGEPMGLMSEAGCPGVADPGAQIVKLAHQKNIQVIPLVGPSSILLAMMASGLNGQNFAFNGYLPIDKGEKKAAIKRLEKHSFEHQQAQVFIETPYRNNKFLDQLLSSLNPNTQLCIACNISTSEEFIKTLPVKEWSKQKVDLHKKPTIFIFQKEHFN</sequence>
<name>A0ABW5SD53_9FLAO</name>
<keyword evidence="2" id="KW-0698">rRNA processing</keyword>
<dbReference type="PANTHER" id="PTHR46111">
    <property type="entry name" value="RIBOSOMAL RNA SMALL SUBUNIT METHYLTRANSFERASE I"/>
    <property type="match status" value="1"/>
</dbReference>